<keyword evidence="5" id="KW-0812">Transmembrane</keyword>
<accession>A0A6A0HBS3</accession>
<evidence type="ECO:0000256" key="3">
    <source>
        <dbReference type="ARBA" id="ARBA00022676"/>
    </source>
</evidence>
<feature type="region of interest" description="Disordered" evidence="9">
    <location>
        <begin position="380"/>
        <end position="463"/>
    </location>
</feature>
<evidence type="ECO:0000256" key="5">
    <source>
        <dbReference type="ARBA" id="ARBA00022692"/>
    </source>
</evidence>
<reference evidence="10" key="3">
    <citation type="submission" date="2019-06" db="EMBL/GenBank/DDBJ databases">
        <authorList>
            <person name="Poynton C."/>
            <person name="Hasenbein S."/>
            <person name="Benoit J.B."/>
            <person name="Sepulveda M.S."/>
            <person name="Poelchau M.F."/>
            <person name="Murali S.C."/>
            <person name="Chen S."/>
            <person name="Glastad K.M."/>
            <person name="Werren J.H."/>
            <person name="Vineis J.H."/>
            <person name="Bowen J.L."/>
            <person name="Friedrich M."/>
            <person name="Jones J."/>
            <person name="Robertson H.M."/>
            <person name="Feyereisen R."/>
            <person name="Mechler-Hickson A."/>
            <person name="Mathers N."/>
            <person name="Lee C.E."/>
            <person name="Colbourne J.K."/>
            <person name="Biales A."/>
            <person name="Johnston J.S."/>
            <person name="Wellborn G.A."/>
            <person name="Rosendale A.J."/>
            <person name="Cridge A.G."/>
            <person name="Munoz-Torres M.C."/>
            <person name="Bain P.A."/>
            <person name="Manny A.R."/>
            <person name="Major K.M."/>
            <person name="Lambert F.N."/>
            <person name="Vulpe C.D."/>
            <person name="Tuck P."/>
            <person name="Blalock B.J."/>
            <person name="Lin Y.-Y."/>
            <person name="Smith M.E."/>
            <person name="Ochoa-Acuna H."/>
            <person name="Chen M.-J.M."/>
            <person name="Childers C.P."/>
            <person name="Qu J."/>
            <person name="Dugan S."/>
            <person name="Lee S.L."/>
            <person name="Chao H."/>
            <person name="Dinh H."/>
            <person name="Han Y."/>
            <person name="Doddapaneni H."/>
            <person name="Worley K.C."/>
            <person name="Muzny D.M."/>
            <person name="Gibbs R.A."/>
            <person name="Richards S."/>
        </authorList>
    </citation>
    <scope>NUCLEOTIDE SEQUENCE</scope>
    <source>
        <strain evidence="10">HAZT.00-mixed</strain>
        <tissue evidence="10">Whole organism</tissue>
    </source>
</reference>
<keyword evidence="4 8" id="KW-0808">Transferase</keyword>
<gene>
    <name evidence="10" type="ORF">HAZT_HAZT003640</name>
</gene>
<evidence type="ECO:0000256" key="7">
    <source>
        <dbReference type="ARBA" id="ARBA00023136"/>
    </source>
</evidence>
<dbReference type="Pfam" id="PF01697">
    <property type="entry name" value="Glyco_transf_92"/>
    <property type="match status" value="1"/>
</dbReference>
<keyword evidence="3 8" id="KW-0328">Glycosyltransferase</keyword>
<keyword evidence="6" id="KW-1133">Transmembrane helix</keyword>
<name>A0A6A0HBS3_HYAAZ</name>
<evidence type="ECO:0000256" key="8">
    <source>
        <dbReference type="RuleBase" id="RU366017"/>
    </source>
</evidence>
<evidence type="ECO:0000256" key="1">
    <source>
        <dbReference type="ARBA" id="ARBA00004167"/>
    </source>
</evidence>
<evidence type="ECO:0000256" key="6">
    <source>
        <dbReference type="ARBA" id="ARBA00022989"/>
    </source>
</evidence>
<dbReference type="GO" id="GO:0016757">
    <property type="term" value="F:glycosyltransferase activity"/>
    <property type="evidence" value="ECO:0007669"/>
    <property type="project" value="UniProtKB-UniRule"/>
</dbReference>
<proteinExistence type="inferred from homology"/>
<evidence type="ECO:0000313" key="10">
    <source>
        <dbReference type="EMBL" id="KAA0203152.1"/>
    </source>
</evidence>
<dbReference type="EMBL" id="JQDR03002333">
    <property type="protein sequence ID" value="KAA0203152.1"/>
    <property type="molecule type" value="Genomic_DNA"/>
</dbReference>
<reference evidence="10" key="1">
    <citation type="submission" date="2014-08" db="EMBL/GenBank/DDBJ databases">
        <authorList>
            <person name="Murali S."/>
            <person name="Richards S."/>
            <person name="Bandaranaike D."/>
            <person name="Bellair M."/>
            <person name="Blankenburg K."/>
            <person name="Chao H."/>
            <person name="Dinh H."/>
            <person name="Doddapaneni H."/>
            <person name="Dugan-Rocha S."/>
            <person name="Elkadiri S."/>
            <person name="Gnanaolivu R."/>
            <person name="Hughes D."/>
            <person name="Lee S."/>
            <person name="Li M."/>
            <person name="Ming W."/>
            <person name="Munidasa M."/>
            <person name="Muniz J."/>
            <person name="Nguyen L."/>
            <person name="Osuji N."/>
            <person name="Pu L.-L."/>
            <person name="Puazo M."/>
            <person name="Skinner E."/>
            <person name="Qu C."/>
            <person name="Quiroz J."/>
            <person name="Raj R."/>
            <person name="Weissenberger G."/>
            <person name="Xin Y."/>
            <person name="Zou X."/>
            <person name="Han Y."/>
            <person name="Worley K."/>
            <person name="Muzny D."/>
            <person name="Gibbs R."/>
        </authorList>
    </citation>
    <scope>NUCLEOTIDE SEQUENCE</scope>
    <source>
        <strain evidence="10">HAZT.00-mixed</strain>
        <tissue evidence="10">Whole organism</tissue>
    </source>
</reference>
<organism evidence="10">
    <name type="scientific">Hyalella azteca</name>
    <name type="common">Amphipod</name>
    <dbReference type="NCBI Taxonomy" id="294128"/>
    <lineage>
        <taxon>Eukaryota</taxon>
        <taxon>Metazoa</taxon>
        <taxon>Ecdysozoa</taxon>
        <taxon>Arthropoda</taxon>
        <taxon>Crustacea</taxon>
        <taxon>Multicrustacea</taxon>
        <taxon>Malacostraca</taxon>
        <taxon>Eumalacostraca</taxon>
        <taxon>Peracarida</taxon>
        <taxon>Amphipoda</taxon>
        <taxon>Senticaudata</taxon>
        <taxon>Talitrida</taxon>
        <taxon>Talitroidea</taxon>
        <taxon>Hyalellidae</taxon>
        <taxon>Hyalella</taxon>
    </lineage>
</organism>
<sequence length="566" mass="65290">MKLVRTFRWRACKLFCAWLIWCSVLYAAFRYKPHLWYSRTTNFGPSYTESGRLLLQKVNTTDGSSSKIYNLILAKPLVDNSPSLPDSEYAKILQSEIPNLPIRYWQSLNNKFPAKNATCAIFPSLIDLQFNNVYWQTLKTSNGTFHLYGAYYDNRTLLAMEPVVRMLGMINRIEPTVQTICQLWFDGLEAPVFAEVSKYQLVWVKEWGNHKNGLFQPYLWSCKIPVDYRHLVPESVSLVEKPCDMAVTNLMVINNLPEGGKKGEFAVCVKGLDFPKEDLSVRLVEWFETLRHLGAEKIFLYELEVHPNITKVLNYYKKLGGGCLSYSVDTDDAQLQHYRADCVAELMSKCDGFKNFNVRDDAILRHKVPIISRSDTANLNQSDTANLNQSDTTNLNQSDTTNRYQSDATNLNQSDTTNCYQSETTNPYQSDTTNLYQSDTANLNQSDTTNLNQSDATNLNQSDSLLPTSTRVMLPTSTRVMLPTSTRVILPPLPEYLLDHPAEYQKYHFWRRRYRVLNEHGFFQSPVYHMCRLCEALNYNDKTDQRADLEHFFDSSEHCYAVKKRD</sequence>
<dbReference type="InterPro" id="IPR008166">
    <property type="entry name" value="Glyco_transf_92"/>
</dbReference>
<evidence type="ECO:0000256" key="4">
    <source>
        <dbReference type="ARBA" id="ARBA00022679"/>
    </source>
</evidence>
<comment type="caution">
    <text evidence="10">The sequence shown here is derived from an EMBL/GenBank/DDBJ whole genome shotgun (WGS) entry which is preliminary data.</text>
</comment>
<dbReference type="PANTHER" id="PTHR21461">
    <property type="entry name" value="GLYCOSYLTRANSFERASE FAMILY 92 PROTEIN"/>
    <property type="match status" value="1"/>
</dbReference>
<evidence type="ECO:0000256" key="2">
    <source>
        <dbReference type="ARBA" id="ARBA00007647"/>
    </source>
</evidence>
<dbReference type="EC" id="2.4.1.-" evidence="8"/>
<keyword evidence="7" id="KW-0472">Membrane</keyword>
<evidence type="ECO:0000256" key="9">
    <source>
        <dbReference type="SAM" id="MobiDB-lite"/>
    </source>
</evidence>
<protein>
    <recommendedName>
        <fullName evidence="8">Glycosyltransferase family 92 protein</fullName>
        <ecNumber evidence="8">2.4.1.-</ecNumber>
    </recommendedName>
</protein>
<dbReference type="AlphaFoldDB" id="A0A6A0HBS3"/>
<dbReference type="GO" id="GO:0016020">
    <property type="term" value="C:membrane"/>
    <property type="evidence" value="ECO:0007669"/>
    <property type="project" value="UniProtKB-SubCell"/>
</dbReference>
<dbReference type="Proteomes" id="UP000711488">
    <property type="component" value="Unassembled WGS sequence"/>
</dbReference>
<comment type="subcellular location">
    <subcellularLocation>
        <location evidence="1">Membrane</location>
        <topology evidence="1">Single-pass membrane protein</topology>
    </subcellularLocation>
</comment>
<dbReference type="PANTHER" id="PTHR21461:SF83">
    <property type="entry name" value="GLYCOSYLTRANSFERASE FAMILY 92 PROTEIN"/>
    <property type="match status" value="1"/>
</dbReference>
<comment type="similarity">
    <text evidence="2 8">Belongs to the glycosyltransferase 92 family.</text>
</comment>
<dbReference type="GO" id="GO:0005737">
    <property type="term" value="C:cytoplasm"/>
    <property type="evidence" value="ECO:0007669"/>
    <property type="project" value="TreeGrafter"/>
</dbReference>
<reference evidence="10" key="2">
    <citation type="journal article" date="2018" name="Environ. Sci. Technol.">
        <title>The Toxicogenome of Hyalella azteca: A Model for Sediment Ecotoxicology and Evolutionary Toxicology.</title>
        <authorList>
            <person name="Poynton H.C."/>
            <person name="Hasenbein S."/>
            <person name="Benoit J.B."/>
            <person name="Sepulveda M.S."/>
            <person name="Poelchau M.F."/>
            <person name="Hughes D.S.T."/>
            <person name="Murali S.C."/>
            <person name="Chen S."/>
            <person name="Glastad K.M."/>
            <person name="Goodisman M.A.D."/>
            <person name="Werren J.H."/>
            <person name="Vineis J.H."/>
            <person name="Bowen J.L."/>
            <person name="Friedrich M."/>
            <person name="Jones J."/>
            <person name="Robertson H.M."/>
            <person name="Feyereisen R."/>
            <person name="Mechler-Hickson A."/>
            <person name="Mathers N."/>
            <person name="Lee C.E."/>
            <person name="Colbourne J.K."/>
            <person name="Biales A."/>
            <person name="Johnston J.S."/>
            <person name="Wellborn G.A."/>
            <person name="Rosendale A.J."/>
            <person name="Cridge A.G."/>
            <person name="Munoz-Torres M.C."/>
            <person name="Bain P.A."/>
            <person name="Manny A.R."/>
            <person name="Major K.M."/>
            <person name="Lambert F.N."/>
            <person name="Vulpe C.D."/>
            <person name="Tuck P."/>
            <person name="Blalock B.J."/>
            <person name="Lin Y.Y."/>
            <person name="Smith M.E."/>
            <person name="Ochoa-Acuna H."/>
            <person name="Chen M.M."/>
            <person name="Childers C.P."/>
            <person name="Qu J."/>
            <person name="Dugan S."/>
            <person name="Lee S.L."/>
            <person name="Chao H."/>
            <person name="Dinh H."/>
            <person name="Han Y."/>
            <person name="Doddapaneni H."/>
            <person name="Worley K.C."/>
            <person name="Muzny D.M."/>
            <person name="Gibbs R.A."/>
            <person name="Richards S."/>
        </authorList>
    </citation>
    <scope>NUCLEOTIDE SEQUENCE</scope>
    <source>
        <strain evidence="10">HAZT.00-mixed</strain>
        <tissue evidence="10">Whole organism</tissue>
    </source>
</reference>
<dbReference type="OrthoDB" id="427096at2759"/>